<gene>
    <name evidence="1" type="ORF">SDC9_204014</name>
</gene>
<evidence type="ECO:0000313" key="1">
    <source>
        <dbReference type="EMBL" id="MPN56326.1"/>
    </source>
</evidence>
<organism evidence="1">
    <name type="scientific">bioreactor metagenome</name>
    <dbReference type="NCBI Taxonomy" id="1076179"/>
    <lineage>
        <taxon>unclassified sequences</taxon>
        <taxon>metagenomes</taxon>
        <taxon>ecological metagenomes</taxon>
    </lineage>
</organism>
<accession>A0A645IYQ3</accession>
<dbReference type="EMBL" id="VSSQ01126540">
    <property type="protein sequence ID" value="MPN56326.1"/>
    <property type="molecule type" value="Genomic_DNA"/>
</dbReference>
<protein>
    <submittedName>
        <fullName evidence="1">Uncharacterized protein</fullName>
    </submittedName>
</protein>
<proteinExistence type="predicted"/>
<sequence>MPDLDFRQRLLQLHLVAGGDLFADQAQGKAVSDGGVVVIGVDVVAEQLPGLQLLADQWGAG</sequence>
<name>A0A645IYQ3_9ZZZZ</name>
<comment type="caution">
    <text evidence="1">The sequence shown here is derived from an EMBL/GenBank/DDBJ whole genome shotgun (WGS) entry which is preliminary data.</text>
</comment>
<reference evidence="1" key="1">
    <citation type="submission" date="2019-08" db="EMBL/GenBank/DDBJ databases">
        <authorList>
            <person name="Kucharzyk K."/>
            <person name="Murdoch R.W."/>
            <person name="Higgins S."/>
            <person name="Loffler F."/>
        </authorList>
    </citation>
    <scope>NUCLEOTIDE SEQUENCE</scope>
</reference>
<dbReference type="AlphaFoldDB" id="A0A645IYQ3"/>